<dbReference type="GO" id="GO:0015267">
    <property type="term" value="F:channel activity"/>
    <property type="evidence" value="ECO:0007669"/>
    <property type="project" value="InterPro"/>
</dbReference>
<feature type="transmembrane region" description="Helical" evidence="6">
    <location>
        <begin position="150"/>
        <end position="166"/>
    </location>
</feature>
<evidence type="ECO:0008006" key="9">
    <source>
        <dbReference type="Google" id="ProtNLM"/>
    </source>
</evidence>
<proteinExistence type="predicted"/>
<protein>
    <recommendedName>
        <fullName evidence="9">Aquaporin</fullName>
    </recommendedName>
</protein>
<organism evidence="7 8">
    <name type="scientific">Pristionchus entomophagus</name>
    <dbReference type="NCBI Taxonomy" id="358040"/>
    <lineage>
        <taxon>Eukaryota</taxon>
        <taxon>Metazoa</taxon>
        <taxon>Ecdysozoa</taxon>
        <taxon>Nematoda</taxon>
        <taxon>Chromadorea</taxon>
        <taxon>Rhabditida</taxon>
        <taxon>Rhabditina</taxon>
        <taxon>Diplogasteromorpha</taxon>
        <taxon>Diplogasteroidea</taxon>
        <taxon>Neodiplogasteridae</taxon>
        <taxon>Pristionchus</taxon>
    </lineage>
</organism>
<keyword evidence="8" id="KW-1185">Reference proteome</keyword>
<gene>
    <name evidence="7" type="ORF">PENTCL1PPCAC_6866</name>
</gene>
<feature type="region of interest" description="Disordered" evidence="5">
    <location>
        <begin position="1"/>
        <end position="22"/>
    </location>
</feature>
<comment type="caution">
    <text evidence="7">The sequence shown here is derived from an EMBL/GenBank/DDBJ whole genome shotgun (WGS) entry which is preliminary data.</text>
</comment>
<evidence type="ECO:0000256" key="3">
    <source>
        <dbReference type="ARBA" id="ARBA00022989"/>
    </source>
</evidence>
<dbReference type="InterPro" id="IPR000425">
    <property type="entry name" value="MIP"/>
</dbReference>
<feature type="transmembrane region" description="Helical" evidence="6">
    <location>
        <begin position="219"/>
        <end position="241"/>
    </location>
</feature>
<evidence type="ECO:0000256" key="1">
    <source>
        <dbReference type="ARBA" id="ARBA00004141"/>
    </source>
</evidence>
<keyword evidence="3 6" id="KW-1133">Transmembrane helix</keyword>
<evidence type="ECO:0000256" key="5">
    <source>
        <dbReference type="SAM" id="MobiDB-lite"/>
    </source>
</evidence>
<dbReference type="EMBL" id="BTSX01000002">
    <property type="protein sequence ID" value="GMS84691.1"/>
    <property type="molecule type" value="Genomic_DNA"/>
</dbReference>
<comment type="subcellular location">
    <subcellularLocation>
        <location evidence="1">Membrane</location>
        <topology evidence="1">Multi-pass membrane protein</topology>
    </subcellularLocation>
</comment>
<dbReference type="SUPFAM" id="SSF81338">
    <property type="entry name" value="Aquaporin-like"/>
    <property type="match status" value="1"/>
</dbReference>
<reference evidence="7" key="1">
    <citation type="submission" date="2023-10" db="EMBL/GenBank/DDBJ databases">
        <title>Genome assembly of Pristionchus species.</title>
        <authorList>
            <person name="Yoshida K."/>
            <person name="Sommer R.J."/>
        </authorList>
    </citation>
    <scope>NUCLEOTIDE SEQUENCE</scope>
    <source>
        <strain evidence="7">RS0144</strain>
    </source>
</reference>
<name>A0AAV5SNA0_9BILA</name>
<dbReference type="Pfam" id="PF00230">
    <property type="entry name" value="MIP"/>
    <property type="match status" value="1"/>
</dbReference>
<keyword evidence="2 6" id="KW-0812">Transmembrane</keyword>
<dbReference type="GO" id="GO:0016020">
    <property type="term" value="C:membrane"/>
    <property type="evidence" value="ECO:0007669"/>
    <property type="project" value="UniProtKB-SubCell"/>
</dbReference>
<evidence type="ECO:0000256" key="6">
    <source>
        <dbReference type="SAM" id="Phobius"/>
    </source>
</evidence>
<evidence type="ECO:0000256" key="2">
    <source>
        <dbReference type="ARBA" id="ARBA00022692"/>
    </source>
</evidence>
<feature type="transmembrane region" description="Helical" evidence="6">
    <location>
        <begin position="186"/>
        <end position="207"/>
    </location>
</feature>
<feature type="non-terminal residue" evidence="7">
    <location>
        <position position="1"/>
    </location>
</feature>
<evidence type="ECO:0000313" key="7">
    <source>
        <dbReference type="EMBL" id="GMS84691.1"/>
    </source>
</evidence>
<dbReference type="Proteomes" id="UP001432027">
    <property type="component" value="Unassembled WGS sequence"/>
</dbReference>
<dbReference type="Gene3D" id="1.20.1080.10">
    <property type="entry name" value="Glycerol uptake facilitator protein"/>
    <property type="match status" value="1"/>
</dbReference>
<evidence type="ECO:0000313" key="8">
    <source>
        <dbReference type="Proteomes" id="UP001432027"/>
    </source>
</evidence>
<sequence>PSPPPPPLMAEDLPSSARSSPPENRIARECITELFASLLLSFFIVYGSQPNSNQHISSSFMEGLIVFTLTSLFTHSDDSPVQLNPAVSISVSAKNLGGILTCLARLLGQFIGSLLGFLLAFALTSPSLLSDSLNFPPPSPFDRFSTRTQMFFLESIFTSVICLPYLSHSVHPHLIASTRTFASFFLFKGIGISCNFFLQLNSCIIILISSPSTLTGLPFIFLSLFSSLLGSLISLLVSHLFPL</sequence>
<accession>A0AAV5SNA0</accession>
<evidence type="ECO:0000256" key="4">
    <source>
        <dbReference type="ARBA" id="ARBA00023136"/>
    </source>
</evidence>
<dbReference type="AlphaFoldDB" id="A0AAV5SNA0"/>
<feature type="transmembrane region" description="Helical" evidence="6">
    <location>
        <begin position="96"/>
        <end position="129"/>
    </location>
</feature>
<dbReference type="InterPro" id="IPR023271">
    <property type="entry name" value="Aquaporin-like"/>
</dbReference>
<keyword evidence="4 6" id="KW-0472">Membrane</keyword>